<evidence type="ECO:0000256" key="1">
    <source>
        <dbReference type="SAM" id="MobiDB-lite"/>
    </source>
</evidence>
<feature type="region of interest" description="Disordered" evidence="1">
    <location>
        <begin position="280"/>
        <end position="321"/>
    </location>
</feature>
<feature type="domain" description="SSAP RNA binding" evidence="2">
    <location>
        <begin position="150"/>
        <end position="279"/>
    </location>
</feature>
<evidence type="ECO:0000259" key="2">
    <source>
        <dbReference type="Pfam" id="PF06378"/>
    </source>
</evidence>
<name>A0A850RCC8_9GAMM</name>
<sequence>MAKTFVEGIKTPIKGLVSEANGHQYLPWPTAMALAERPSLSVVQFDSGHPYLEFFGGLVVAVEGQVGEHRQRVWLPVLTHSNLALAVERATARDIGDAQSRCRAKASALIHGVGMSLYAGHVDNVAGFLKELGITPQSDLSQIPAPTGDKRGAAYVDWTSAYTAAKLTDPNFRFEVEMFEDVDPETGEMSRIPAQRVRGGWMVAVTLHYKGESHTEWLPIMGVQEVQTKNGRKKMDHQPLVSPSTHDWNRAVMRCLTRGIAVLTGYGIAVYAREDLDDLHREPMGSQPRTPAETSVSEANEGSDSSSEAATQVQEPSDEDHTKLLTRIERISNLESAAMARTHLSKQFAGTKALEIYLNAIERREAKLEQLAA</sequence>
<dbReference type="Proteomes" id="UP000592294">
    <property type="component" value="Unassembled WGS sequence"/>
</dbReference>
<evidence type="ECO:0000313" key="4">
    <source>
        <dbReference type="Proteomes" id="UP000592294"/>
    </source>
</evidence>
<dbReference type="EMBL" id="JABZEO010000035">
    <property type="protein sequence ID" value="NVZ11704.1"/>
    <property type="molecule type" value="Genomic_DNA"/>
</dbReference>
<feature type="domain" description="SSAP RNA binding" evidence="2">
    <location>
        <begin position="39"/>
        <end position="121"/>
    </location>
</feature>
<dbReference type="AlphaFoldDB" id="A0A850RCC8"/>
<comment type="caution">
    <text evidence="3">The sequence shown here is derived from an EMBL/GenBank/DDBJ whole genome shotgun (WGS) entry which is preliminary data.</text>
</comment>
<dbReference type="Pfam" id="PF06378">
    <property type="entry name" value="SSAP_Sak"/>
    <property type="match status" value="2"/>
</dbReference>
<gene>
    <name evidence="3" type="ORF">HW932_20875</name>
</gene>
<protein>
    <submittedName>
        <fullName evidence="3">DUF1071 domain-containing protein</fullName>
    </submittedName>
</protein>
<reference evidence="3 4" key="1">
    <citation type="submission" date="2020-06" db="EMBL/GenBank/DDBJ databases">
        <title>Whole-genome sequence of Allochromatium humboldtianum DSM 21881, type strain.</title>
        <authorList>
            <person name="Kyndt J.A."/>
            <person name="Meyer T.E."/>
        </authorList>
    </citation>
    <scope>NUCLEOTIDE SEQUENCE [LARGE SCALE GENOMIC DNA]</scope>
    <source>
        <strain evidence="3 4">DSM 21881</strain>
    </source>
</reference>
<organism evidence="3 4">
    <name type="scientific">Allochromatium humboldtianum</name>
    <dbReference type="NCBI Taxonomy" id="504901"/>
    <lineage>
        <taxon>Bacteria</taxon>
        <taxon>Pseudomonadati</taxon>
        <taxon>Pseudomonadota</taxon>
        <taxon>Gammaproteobacteria</taxon>
        <taxon>Chromatiales</taxon>
        <taxon>Chromatiaceae</taxon>
        <taxon>Allochromatium</taxon>
    </lineage>
</organism>
<keyword evidence="4" id="KW-1185">Reference proteome</keyword>
<dbReference type="InterPro" id="IPR009425">
    <property type="entry name" value="DSRM_SSAP"/>
</dbReference>
<proteinExistence type="predicted"/>
<feature type="compositionally biased region" description="Polar residues" evidence="1">
    <location>
        <begin position="287"/>
        <end position="315"/>
    </location>
</feature>
<accession>A0A850RCC8</accession>
<dbReference type="RefSeq" id="WP_176978383.1">
    <property type="nucleotide sequence ID" value="NZ_JABZEO010000035.1"/>
</dbReference>
<evidence type="ECO:0000313" key="3">
    <source>
        <dbReference type="EMBL" id="NVZ11704.1"/>
    </source>
</evidence>